<sequence length="79" mass="8991">MDLLHKSGFLSLPPSPSLNHRPSQTNCGTFYIPDRSLLSFSSASPSSTFSWAQGDAMHWMFRSYIELWMDGNAFKIRFS</sequence>
<evidence type="ECO:0000313" key="1">
    <source>
        <dbReference type="EMBL" id="GKV51451.1"/>
    </source>
</evidence>
<accession>A0AAV5MND2</accession>
<gene>
    <name evidence="1" type="ORF">SLEP1_g58108</name>
</gene>
<keyword evidence="2" id="KW-1185">Reference proteome</keyword>
<evidence type="ECO:0000313" key="2">
    <source>
        <dbReference type="Proteomes" id="UP001054252"/>
    </source>
</evidence>
<dbReference type="AlphaFoldDB" id="A0AAV5MND2"/>
<dbReference type="EMBL" id="BPVZ01000501">
    <property type="protein sequence ID" value="GKV51451.1"/>
    <property type="molecule type" value="Genomic_DNA"/>
</dbReference>
<organism evidence="1 2">
    <name type="scientific">Rubroshorea leprosula</name>
    <dbReference type="NCBI Taxonomy" id="152421"/>
    <lineage>
        <taxon>Eukaryota</taxon>
        <taxon>Viridiplantae</taxon>
        <taxon>Streptophyta</taxon>
        <taxon>Embryophyta</taxon>
        <taxon>Tracheophyta</taxon>
        <taxon>Spermatophyta</taxon>
        <taxon>Magnoliopsida</taxon>
        <taxon>eudicotyledons</taxon>
        <taxon>Gunneridae</taxon>
        <taxon>Pentapetalae</taxon>
        <taxon>rosids</taxon>
        <taxon>malvids</taxon>
        <taxon>Malvales</taxon>
        <taxon>Dipterocarpaceae</taxon>
        <taxon>Rubroshorea</taxon>
    </lineage>
</organism>
<name>A0AAV5MND2_9ROSI</name>
<reference evidence="1 2" key="1">
    <citation type="journal article" date="2021" name="Commun. Biol.">
        <title>The genome of Shorea leprosula (Dipterocarpaceae) highlights the ecological relevance of drought in aseasonal tropical rainforests.</title>
        <authorList>
            <person name="Ng K.K.S."/>
            <person name="Kobayashi M.J."/>
            <person name="Fawcett J.A."/>
            <person name="Hatakeyama M."/>
            <person name="Paape T."/>
            <person name="Ng C.H."/>
            <person name="Ang C.C."/>
            <person name="Tnah L.H."/>
            <person name="Lee C.T."/>
            <person name="Nishiyama T."/>
            <person name="Sese J."/>
            <person name="O'Brien M.J."/>
            <person name="Copetti D."/>
            <person name="Mohd Noor M.I."/>
            <person name="Ong R.C."/>
            <person name="Putra M."/>
            <person name="Sireger I.Z."/>
            <person name="Indrioko S."/>
            <person name="Kosugi Y."/>
            <person name="Izuno A."/>
            <person name="Isagi Y."/>
            <person name="Lee S.L."/>
            <person name="Shimizu K.K."/>
        </authorList>
    </citation>
    <scope>NUCLEOTIDE SEQUENCE [LARGE SCALE GENOMIC DNA]</scope>
    <source>
        <strain evidence="1">214</strain>
    </source>
</reference>
<protein>
    <submittedName>
        <fullName evidence="1">Uncharacterized protein</fullName>
    </submittedName>
</protein>
<comment type="caution">
    <text evidence="1">The sequence shown here is derived from an EMBL/GenBank/DDBJ whole genome shotgun (WGS) entry which is preliminary data.</text>
</comment>
<proteinExistence type="predicted"/>
<dbReference type="Proteomes" id="UP001054252">
    <property type="component" value="Unassembled WGS sequence"/>
</dbReference>